<feature type="transmembrane region" description="Helical" evidence="1">
    <location>
        <begin position="27"/>
        <end position="48"/>
    </location>
</feature>
<dbReference type="HOGENOM" id="CLU_2642318_0_0_1"/>
<reference evidence="2" key="2">
    <citation type="submission" date="2018-05" db="EMBL/GenBank/DDBJ databases">
        <title>OpunRS2 (Oryza punctata Reference Sequence Version 2).</title>
        <authorList>
            <person name="Zhang J."/>
            <person name="Kudrna D."/>
            <person name="Lee S."/>
            <person name="Talag J."/>
            <person name="Welchert J."/>
            <person name="Wing R.A."/>
        </authorList>
    </citation>
    <scope>NUCLEOTIDE SEQUENCE [LARGE SCALE GENOMIC DNA]</scope>
</reference>
<sequence>MSQCNCHGDDIGIAYCSCNHLFQGYDVWAAIGTTIFITPWYLVTLWGMPMLRDTYIEKFAMNPAAGRDGSNLPSGNC</sequence>
<keyword evidence="3" id="KW-1185">Reference proteome</keyword>
<name>A0A0E0JIL1_ORYPU</name>
<dbReference type="Gramene" id="OPUNC01G15530.1">
    <property type="protein sequence ID" value="OPUNC01G15530.1"/>
    <property type="gene ID" value="OPUNC01G15530"/>
</dbReference>
<dbReference type="EnsemblPlants" id="OPUNC01G15530.1">
    <property type="protein sequence ID" value="OPUNC01G15530.1"/>
    <property type="gene ID" value="OPUNC01G15530"/>
</dbReference>
<dbReference type="AlphaFoldDB" id="A0A0E0JIL1"/>
<evidence type="ECO:0000313" key="2">
    <source>
        <dbReference type="EnsemblPlants" id="OPUNC01G15530.1"/>
    </source>
</evidence>
<evidence type="ECO:0000256" key="1">
    <source>
        <dbReference type="SAM" id="Phobius"/>
    </source>
</evidence>
<keyword evidence="1" id="KW-0472">Membrane</keyword>
<keyword evidence="1" id="KW-0812">Transmembrane</keyword>
<evidence type="ECO:0000313" key="3">
    <source>
        <dbReference type="Proteomes" id="UP000026962"/>
    </source>
</evidence>
<dbReference type="Proteomes" id="UP000026962">
    <property type="component" value="Chromosome 1"/>
</dbReference>
<accession>A0A0E0JIL1</accession>
<organism evidence="2">
    <name type="scientific">Oryza punctata</name>
    <name type="common">Red rice</name>
    <dbReference type="NCBI Taxonomy" id="4537"/>
    <lineage>
        <taxon>Eukaryota</taxon>
        <taxon>Viridiplantae</taxon>
        <taxon>Streptophyta</taxon>
        <taxon>Embryophyta</taxon>
        <taxon>Tracheophyta</taxon>
        <taxon>Spermatophyta</taxon>
        <taxon>Magnoliopsida</taxon>
        <taxon>Liliopsida</taxon>
        <taxon>Poales</taxon>
        <taxon>Poaceae</taxon>
        <taxon>BOP clade</taxon>
        <taxon>Oryzoideae</taxon>
        <taxon>Oryzeae</taxon>
        <taxon>Oryzinae</taxon>
        <taxon>Oryza</taxon>
    </lineage>
</organism>
<reference evidence="2" key="1">
    <citation type="submission" date="2015-04" db="UniProtKB">
        <authorList>
            <consortium name="EnsemblPlants"/>
        </authorList>
    </citation>
    <scope>IDENTIFICATION</scope>
</reference>
<proteinExistence type="predicted"/>
<protein>
    <submittedName>
        <fullName evidence="2">Uncharacterized protein</fullName>
    </submittedName>
</protein>
<dbReference type="OMA" id="FITPWYL"/>
<keyword evidence="1" id="KW-1133">Transmembrane helix</keyword>